<dbReference type="Gene3D" id="1.10.238.10">
    <property type="entry name" value="EF-hand"/>
    <property type="match status" value="1"/>
</dbReference>
<proteinExistence type="predicted"/>
<dbReference type="InterPro" id="IPR011992">
    <property type="entry name" value="EF-hand-dom_pair"/>
</dbReference>
<protein>
    <recommendedName>
        <fullName evidence="3">EF-hand domain-containing protein</fullName>
    </recommendedName>
</protein>
<dbReference type="SMART" id="SM00054">
    <property type="entry name" value="EFh"/>
    <property type="match status" value="2"/>
</dbReference>
<dbReference type="PROSITE" id="PS00018">
    <property type="entry name" value="EF_HAND_1"/>
    <property type="match status" value="2"/>
</dbReference>
<feature type="domain" description="EF-hand" evidence="3">
    <location>
        <begin position="99"/>
        <end position="134"/>
    </location>
</feature>
<evidence type="ECO:0000313" key="5">
    <source>
        <dbReference type="Proteomes" id="UP001189429"/>
    </source>
</evidence>
<dbReference type="EMBL" id="CAUYUJ010016837">
    <property type="protein sequence ID" value="CAK0869295.1"/>
    <property type="molecule type" value="Genomic_DNA"/>
</dbReference>
<keyword evidence="5" id="KW-1185">Reference proteome</keyword>
<organism evidence="4 5">
    <name type="scientific">Prorocentrum cordatum</name>
    <dbReference type="NCBI Taxonomy" id="2364126"/>
    <lineage>
        <taxon>Eukaryota</taxon>
        <taxon>Sar</taxon>
        <taxon>Alveolata</taxon>
        <taxon>Dinophyceae</taxon>
        <taxon>Prorocentrales</taxon>
        <taxon>Prorocentraceae</taxon>
        <taxon>Prorocentrum</taxon>
    </lineage>
</organism>
<dbReference type="InterPro" id="IPR018247">
    <property type="entry name" value="EF_Hand_1_Ca_BS"/>
</dbReference>
<dbReference type="SUPFAM" id="SSF47473">
    <property type="entry name" value="EF-hand"/>
    <property type="match status" value="1"/>
</dbReference>
<reference evidence="4" key="1">
    <citation type="submission" date="2023-10" db="EMBL/GenBank/DDBJ databases">
        <authorList>
            <person name="Chen Y."/>
            <person name="Shah S."/>
            <person name="Dougan E. K."/>
            <person name="Thang M."/>
            <person name="Chan C."/>
        </authorList>
    </citation>
    <scope>NUCLEOTIDE SEQUENCE [LARGE SCALE GENOMIC DNA]</scope>
</reference>
<comment type="caution">
    <text evidence="4">The sequence shown here is derived from an EMBL/GenBank/DDBJ whole genome shotgun (WGS) entry which is preliminary data.</text>
</comment>
<evidence type="ECO:0000313" key="4">
    <source>
        <dbReference type="EMBL" id="CAK0869295.1"/>
    </source>
</evidence>
<sequence>MREGRAQGARGGAMQPLPKVVRFLEGYPQSSPLSGASIPASALVLSKDGVLVAPPVYMTPLARAAMATPQATATLPIGSRGPAASSATTSATPTHTPADVEKRPSELFSHFDLDNDGSINREEFLAVLERWHIHISPEQVDALMKALDTDGDGRISAAEFSKVLQSAMDTDSKVCVSMVIPSTSSVDVQGTEADLLTRRNEVLQFFAQRFGGSTAKAAHQGAYQAYNGDLVYEQGIVVDTFTTPVKWKESASRIRKQVQLWCSAWGQECIALIVNGSMEFVVPPENSASPEQILHSMMRHLDTYAQWGVLD</sequence>
<gene>
    <name evidence="4" type="ORF">PCOR1329_LOCUS55701</name>
</gene>
<dbReference type="Pfam" id="PF13499">
    <property type="entry name" value="EF-hand_7"/>
    <property type="match status" value="1"/>
</dbReference>
<evidence type="ECO:0000256" key="1">
    <source>
        <dbReference type="ARBA" id="ARBA00022837"/>
    </source>
</evidence>
<dbReference type="InterPro" id="IPR002048">
    <property type="entry name" value="EF_hand_dom"/>
</dbReference>
<evidence type="ECO:0000256" key="2">
    <source>
        <dbReference type="SAM" id="MobiDB-lite"/>
    </source>
</evidence>
<evidence type="ECO:0000259" key="3">
    <source>
        <dbReference type="PROSITE" id="PS50222"/>
    </source>
</evidence>
<accession>A0ABN9V909</accession>
<dbReference type="Proteomes" id="UP001189429">
    <property type="component" value="Unassembled WGS sequence"/>
</dbReference>
<dbReference type="CDD" id="cd00051">
    <property type="entry name" value="EFh"/>
    <property type="match status" value="1"/>
</dbReference>
<feature type="domain" description="EF-hand" evidence="3">
    <location>
        <begin position="135"/>
        <end position="170"/>
    </location>
</feature>
<feature type="region of interest" description="Disordered" evidence="2">
    <location>
        <begin position="75"/>
        <end position="103"/>
    </location>
</feature>
<name>A0ABN9V909_9DINO</name>
<dbReference type="PROSITE" id="PS50222">
    <property type="entry name" value="EF_HAND_2"/>
    <property type="match status" value="2"/>
</dbReference>
<feature type="compositionally biased region" description="Low complexity" evidence="2">
    <location>
        <begin position="75"/>
        <end position="97"/>
    </location>
</feature>
<keyword evidence="1" id="KW-0106">Calcium</keyword>